<dbReference type="EMBL" id="JABANO010041382">
    <property type="protein sequence ID" value="KAF4678942.1"/>
    <property type="molecule type" value="Genomic_DNA"/>
</dbReference>
<evidence type="ECO:0000313" key="3">
    <source>
        <dbReference type="Proteomes" id="UP000553632"/>
    </source>
</evidence>
<keyword evidence="3" id="KW-1185">Reference proteome</keyword>
<organism evidence="2 3">
    <name type="scientific">Perkinsus olseni</name>
    <name type="common">Perkinsus atlanticus</name>
    <dbReference type="NCBI Taxonomy" id="32597"/>
    <lineage>
        <taxon>Eukaryota</taxon>
        <taxon>Sar</taxon>
        <taxon>Alveolata</taxon>
        <taxon>Perkinsozoa</taxon>
        <taxon>Perkinsea</taxon>
        <taxon>Perkinsida</taxon>
        <taxon>Perkinsidae</taxon>
        <taxon>Perkinsus</taxon>
    </lineage>
</organism>
<dbReference type="Proteomes" id="UP000553632">
    <property type="component" value="Unassembled WGS sequence"/>
</dbReference>
<sequence>INITAGIRGALDRITERLGLGGDPQQPDGEAEEDGLVNDLGDRRNLEDDDDEDPIIQRILLDEAADDQPRRRRASSSSSDSAVEDIQMD</sequence>
<evidence type="ECO:0000256" key="1">
    <source>
        <dbReference type="SAM" id="MobiDB-lite"/>
    </source>
</evidence>
<accession>A0A7J6N4T6</accession>
<feature type="non-terminal residue" evidence="2">
    <location>
        <position position="1"/>
    </location>
</feature>
<feature type="region of interest" description="Disordered" evidence="1">
    <location>
        <begin position="17"/>
        <end position="89"/>
    </location>
</feature>
<gene>
    <name evidence="2" type="ORF">FOZ63_001934</name>
</gene>
<evidence type="ECO:0000313" key="2">
    <source>
        <dbReference type="EMBL" id="KAF4678942.1"/>
    </source>
</evidence>
<protein>
    <submittedName>
        <fullName evidence="2">Uncharacterized protein</fullName>
    </submittedName>
</protein>
<proteinExistence type="predicted"/>
<reference evidence="2 3" key="1">
    <citation type="submission" date="2020-04" db="EMBL/GenBank/DDBJ databases">
        <title>Perkinsus olseni comparative genomics.</title>
        <authorList>
            <person name="Bogema D.R."/>
        </authorList>
    </citation>
    <scope>NUCLEOTIDE SEQUENCE [LARGE SCALE GENOMIC DNA]</scope>
    <source>
        <strain evidence="2 3">ATCC PRA-207</strain>
    </source>
</reference>
<dbReference type="AlphaFoldDB" id="A0A7J6N4T6"/>
<name>A0A7J6N4T6_PEROL</name>
<comment type="caution">
    <text evidence="2">The sequence shown here is derived from an EMBL/GenBank/DDBJ whole genome shotgun (WGS) entry which is preliminary data.</text>
</comment>